<comment type="caution">
    <text evidence="1">The sequence shown here is derived from an EMBL/GenBank/DDBJ whole genome shotgun (WGS) entry which is preliminary data.</text>
</comment>
<gene>
    <name evidence="1" type="ORF">KQX54_016935</name>
</gene>
<name>A0AAV7HV00_COTGL</name>
<dbReference type="EMBL" id="JAHXZJ010002982">
    <property type="protein sequence ID" value="KAH0535520.1"/>
    <property type="molecule type" value="Genomic_DNA"/>
</dbReference>
<sequence length="154" mass="17727">MFTPLSNYPQLDYTVILKPAGIVYIMGDGSIYVGNKYSDISNQYKYGHPHLFSSAAAFDVGSQMKNDDDDTRILMLTFDRSRYEVNKYSLQSREYFRYAADSASPNLLTCSYSHYFLCIRARDIIPVTSTPVDSIVPMYYYVNAFLFNLSRYSI</sequence>
<proteinExistence type="predicted"/>
<accession>A0AAV7HV00</accession>
<protein>
    <submittedName>
        <fullName evidence="1">Uncharacterized protein</fullName>
    </submittedName>
</protein>
<evidence type="ECO:0000313" key="1">
    <source>
        <dbReference type="EMBL" id="KAH0535520.1"/>
    </source>
</evidence>
<dbReference type="Proteomes" id="UP000826195">
    <property type="component" value="Unassembled WGS sequence"/>
</dbReference>
<organism evidence="1 2">
    <name type="scientific">Cotesia glomerata</name>
    <name type="common">Lepidopteran parasitic wasp</name>
    <name type="synonym">Apanteles glomeratus</name>
    <dbReference type="NCBI Taxonomy" id="32391"/>
    <lineage>
        <taxon>Eukaryota</taxon>
        <taxon>Metazoa</taxon>
        <taxon>Ecdysozoa</taxon>
        <taxon>Arthropoda</taxon>
        <taxon>Hexapoda</taxon>
        <taxon>Insecta</taxon>
        <taxon>Pterygota</taxon>
        <taxon>Neoptera</taxon>
        <taxon>Endopterygota</taxon>
        <taxon>Hymenoptera</taxon>
        <taxon>Apocrita</taxon>
        <taxon>Ichneumonoidea</taxon>
        <taxon>Braconidae</taxon>
        <taxon>Microgastrinae</taxon>
        <taxon>Cotesia</taxon>
    </lineage>
</organism>
<dbReference type="AlphaFoldDB" id="A0AAV7HV00"/>
<reference evidence="1 2" key="1">
    <citation type="journal article" date="2021" name="J. Hered.">
        <title>A chromosome-level genome assembly of the parasitoid wasp, Cotesia glomerata (Hymenoptera: Braconidae).</title>
        <authorList>
            <person name="Pinto B.J."/>
            <person name="Weis J.J."/>
            <person name="Gamble T."/>
            <person name="Ode P.J."/>
            <person name="Paul R."/>
            <person name="Zaspel J.M."/>
        </authorList>
    </citation>
    <scope>NUCLEOTIDE SEQUENCE [LARGE SCALE GENOMIC DNA]</scope>
    <source>
        <strain evidence="1">CgM1</strain>
    </source>
</reference>
<keyword evidence="2" id="KW-1185">Reference proteome</keyword>
<evidence type="ECO:0000313" key="2">
    <source>
        <dbReference type="Proteomes" id="UP000826195"/>
    </source>
</evidence>